<dbReference type="AlphaFoldDB" id="A0A7W9LQG5"/>
<keyword evidence="2" id="KW-1185">Reference proteome</keyword>
<name>A0A7W9LQG5_9ACTN</name>
<comment type="caution">
    <text evidence="1">The sequence shown here is derived from an EMBL/GenBank/DDBJ whole genome shotgun (WGS) entry which is preliminary data.</text>
</comment>
<reference evidence="1 2" key="1">
    <citation type="submission" date="2020-08" db="EMBL/GenBank/DDBJ databases">
        <title>Sequencing the genomes of 1000 actinobacteria strains.</title>
        <authorList>
            <person name="Klenk H.-P."/>
        </authorList>
    </citation>
    <scope>NUCLEOTIDE SEQUENCE [LARGE SCALE GENOMIC DNA]</scope>
    <source>
        <strain evidence="1 2">DSM 40084</strain>
    </source>
</reference>
<gene>
    <name evidence="1" type="ORF">HDA41_000218</name>
</gene>
<organism evidence="1 2">
    <name type="scientific">Streptomyces caelestis</name>
    <dbReference type="NCBI Taxonomy" id="36816"/>
    <lineage>
        <taxon>Bacteria</taxon>
        <taxon>Bacillati</taxon>
        <taxon>Actinomycetota</taxon>
        <taxon>Actinomycetes</taxon>
        <taxon>Kitasatosporales</taxon>
        <taxon>Streptomycetaceae</taxon>
        <taxon>Streptomyces</taxon>
    </lineage>
</organism>
<evidence type="ECO:0000313" key="1">
    <source>
        <dbReference type="EMBL" id="MBB5792254.1"/>
    </source>
</evidence>
<evidence type="ECO:0008006" key="3">
    <source>
        <dbReference type="Google" id="ProtNLM"/>
    </source>
</evidence>
<evidence type="ECO:0000313" key="2">
    <source>
        <dbReference type="Proteomes" id="UP000590647"/>
    </source>
</evidence>
<dbReference type="EMBL" id="JACHNE010000001">
    <property type="protein sequence ID" value="MBB5792254.1"/>
    <property type="molecule type" value="Genomic_DNA"/>
</dbReference>
<accession>A0A7W9LQG5</accession>
<protein>
    <recommendedName>
        <fullName evidence="3">AB hydrolase-1 domain-containing protein</fullName>
    </recommendedName>
</protein>
<sequence length="44" mass="4926">MPLGMREILPESAQRQYGLIGFDPRGVGRSCPVSCHARRHALVY</sequence>
<dbReference type="Proteomes" id="UP000590647">
    <property type="component" value="Unassembled WGS sequence"/>
</dbReference>
<proteinExistence type="predicted"/>